<accession>A0A9P6Y751</accession>
<dbReference type="Proteomes" id="UP000717996">
    <property type="component" value="Unassembled WGS sequence"/>
</dbReference>
<dbReference type="SUPFAM" id="SSF47954">
    <property type="entry name" value="Cyclin-like"/>
    <property type="match status" value="1"/>
</dbReference>
<sequence>MNKESNQSILDIETKANKQPIYQDFIHLTTHTLLPCTTTEKSRSLPPLEEFIHSLSERTKLSSPTLLLSVLYLLRLKTKLPATAKGASDTPYRLFLASILTSSKYLCDQHSLTSRRLSEMTVYSAKEINSMERSFLSLLRYDLWVTTDHLGEVLMKIKKKPD</sequence>
<feature type="domain" description="Cyclin N-terminal" evidence="1">
    <location>
        <begin position="39"/>
        <end position="143"/>
    </location>
</feature>
<dbReference type="EMBL" id="JAANIT010001290">
    <property type="protein sequence ID" value="KAG1541112.1"/>
    <property type="molecule type" value="Genomic_DNA"/>
</dbReference>
<reference evidence="2" key="1">
    <citation type="journal article" date="2020" name="Microb. Genom.">
        <title>Genetic diversity of clinical and environmental Mucorales isolates obtained from an investigation of mucormycosis cases among solid organ transplant recipients.</title>
        <authorList>
            <person name="Nguyen M.H."/>
            <person name="Kaul D."/>
            <person name="Muto C."/>
            <person name="Cheng S.J."/>
            <person name="Richter R.A."/>
            <person name="Bruno V.M."/>
            <person name="Liu G."/>
            <person name="Beyhan S."/>
            <person name="Sundermann A.J."/>
            <person name="Mounaud S."/>
            <person name="Pasculle A.W."/>
            <person name="Nierman W.C."/>
            <person name="Driscoll E."/>
            <person name="Cumbie R."/>
            <person name="Clancy C.J."/>
            <person name="Dupont C.L."/>
        </authorList>
    </citation>
    <scope>NUCLEOTIDE SEQUENCE</scope>
    <source>
        <strain evidence="2">GL16</strain>
    </source>
</reference>
<evidence type="ECO:0000259" key="1">
    <source>
        <dbReference type="Pfam" id="PF00134"/>
    </source>
</evidence>
<dbReference type="Gene3D" id="1.10.472.10">
    <property type="entry name" value="Cyclin-like"/>
    <property type="match status" value="1"/>
</dbReference>
<dbReference type="AlphaFoldDB" id="A0A9P6Y751"/>
<dbReference type="CDD" id="cd20557">
    <property type="entry name" value="CYCLIN_ScPCL1-like"/>
    <property type="match status" value="1"/>
</dbReference>
<protein>
    <recommendedName>
        <fullName evidence="1">Cyclin N-terminal domain-containing protein</fullName>
    </recommendedName>
</protein>
<dbReference type="GO" id="GO:0005634">
    <property type="term" value="C:nucleus"/>
    <property type="evidence" value="ECO:0007669"/>
    <property type="project" value="TreeGrafter"/>
</dbReference>
<proteinExistence type="predicted"/>
<dbReference type="GO" id="GO:0019901">
    <property type="term" value="F:protein kinase binding"/>
    <property type="evidence" value="ECO:0007669"/>
    <property type="project" value="InterPro"/>
</dbReference>
<dbReference type="InterPro" id="IPR036915">
    <property type="entry name" value="Cyclin-like_sf"/>
</dbReference>
<organism evidence="2 3">
    <name type="scientific">Rhizopus oryzae</name>
    <name type="common">Mucormycosis agent</name>
    <name type="synonym">Rhizopus arrhizus var. delemar</name>
    <dbReference type="NCBI Taxonomy" id="64495"/>
    <lineage>
        <taxon>Eukaryota</taxon>
        <taxon>Fungi</taxon>
        <taxon>Fungi incertae sedis</taxon>
        <taxon>Mucoromycota</taxon>
        <taxon>Mucoromycotina</taxon>
        <taxon>Mucoromycetes</taxon>
        <taxon>Mucorales</taxon>
        <taxon>Mucorineae</taxon>
        <taxon>Rhizopodaceae</taxon>
        <taxon>Rhizopus</taxon>
    </lineage>
</organism>
<name>A0A9P6Y751_RHIOR</name>
<evidence type="ECO:0000313" key="3">
    <source>
        <dbReference type="Proteomes" id="UP000717996"/>
    </source>
</evidence>
<dbReference type="PANTHER" id="PTHR15615:SF10">
    <property type="entry name" value="PHO85 CYCLIN-2-RELATED"/>
    <property type="match status" value="1"/>
</dbReference>
<dbReference type="GO" id="GO:0000307">
    <property type="term" value="C:cyclin-dependent protein kinase holoenzyme complex"/>
    <property type="evidence" value="ECO:0007669"/>
    <property type="project" value="TreeGrafter"/>
</dbReference>
<dbReference type="InterPro" id="IPR006671">
    <property type="entry name" value="Cyclin_N"/>
</dbReference>
<dbReference type="InterPro" id="IPR013922">
    <property type="entry name" value="Cyclin_PHO80-like"/>
</dbReference>
<dbReference type="Pfam" id="PF00134">
    <property type="entry name" value="Cyclin_N"/>
    <property type="match status" value="1"/>
</dbReference>
<gene>
    <name evidence="2" type="ORF">G6F51_008101</name>
</gene>
<comment type="caution">
    <text evidence="2">The sequence shown here is derived from an EMBL/GenBank/DDBJ whole genome shotgun (WGS) entry which is preliminary data.</text>
</comment>
<dbReference type="OrthoDB" id="10250320at2759"/>
<dbReference type="GO" id="GO:0016538">
    <property type="term" value="F:cyclin-dependent protein serine/threonine kinase regulator activity"/>
    <property type="evidence" value="ECO:0007669"/>
    <property type="project" value="TreeGrafter"/>
</dbReference>
<evidence type="ECO:0000313" key="2">
    <source>
        <dbReference type="EMBL" id="KAG1541112.1"/>
    </source>
</evidence>
<dbReference type="PANTHER" id="PTHR15615">
    <property type="match status" value="1"/>
</dbReference>